<dbReference type="EMBL" id="LNTY01000032">
    <property type="protein sequence ID" value="KXF81918.1"/>
    <property type="molecule type" value="Genomic_DNA"/>
</dbReference>
<reference evidence="1 2" key="1">
    <citation type="submission" date="2015-11" db="EMBL/GenBank/DDBJ databases">
        <title>Genomic Taxonomy of the Vibrionaceae.</title>
        <authorList>
            <person name="Gomez-Gil B."/>
            <person name="Enciso-Ibarra J."/>
        </authorList>
    </citation>
    <scope>NUCLEOTIDE SEQUENCE [LARGE SCALE GENOMIC DNA]</scope>
    <source>
        <strain evidence="1 2">CAIM 912</strain>
    </source>
</reference>
<name>A0A135I927_9GAMM</name>
<sequence>MFKKSHIYFRIQKGEVHVSQVESGNSAKKFCTALSHPRTLMGDFFAIESCFKEAFTEVMPKSWLSLSPIAIVQLLETYDGGYTNVEIKAFREAVLGAGARQVFFADSNDVLSPSDIQNRNFNELKSA</sequence>
<organism evidence="1 2">
    <name type="scientific">Enterovibrio coralii</name>
    <dbReference type="NCBI Taxonomy" id="294935"/>
    <lineage>
        <taxon>Bacteria</taxon>
        <taxon>Pseudomonadati</taxon>
        <taxon>Pseudomonadota</taxon>
        <taxon>Gammaproteobacteria</taxon>
        <taxon>Vibrionales</taxon>
        <taxon>Vibrionaceae</taxon>
        <taxon>Enterovibrio</taxon>
    </lineage>
</organism>
<evidence type="ECO:0000313" key="2">
    <source>
        <dbReference type="Proteomes" id="UP000070529"/>
    </source>
</evidence>
<evidence type="ECO:0000313" key="1">
    <source>
        <dbReference type="EMBL" id="KXF81918.1"/>
    </source>
</evidence>
<evidence type="ECO:0008006" key="3">
    <source>
        <dbReference type="Google" id="ProtNLM"/>
    </source>
</evidence>
<dbReference type="AlphaFoldDB" id="A0A135I927"/>
<keyword evidence="2" id="KW-1185">Reference proteome</keyword>
<dbReference type="OrthoDB" id="8612466at2"/>
<gene>
    <name evidence="1" type="ORF">ATN88_18295</name>
</gene>
<dbReference type="Proteomes" id="UP000070529">
    <property type="component" value="Unassembled WGS sequence"/>
</dbReference>
<protein>
    <recommendedName>
        <fullName evidence="3">Rod shape-determining protein MreB</fullName>
    </recommendedName>
</protein>
<accession>A0A135I927</accession>
<comment type="caution">
    <text evidence="1">The sequence shown here is derived from an EMBL/GenBank/DDBJ whole genome shotgun (WGS) entry which is preliminary data.</text>
</comment>
<dbReference type="RefSeq" id="WP_067414970.1">
    <property type="nucleotide sequence ID" value="NZ_LNTY01000032.1"/>
</dbReference>
<proteinExistence type="predicted"/>
<dbReference type="STRING" id="294935.ATN88_18295"/>